<proteinExistence type="predicted"/>
<dbReference type="Pfam" id="PF01551">
    <property type="entry name" value="Peptidase_M23"/>
    <property type="match status" value="1"/>
</dbReference>
<dbReference type="InterPro" id="IPR016047">
    <property type="entry name" value="M23ase_b-sheet_dom"/>
</dbReference>
<dbReference type="PANTHER" id="PTHR21666">
    <property type="entry name" value="PEPTIDASE-RELATED"/>
    <property type="match status" value="1"/>
</dbReference>
<dbReference type="Gene3D" id="6.10.250.3150">
    <property type="match status" value="1"/>
</dbReference>
<feature type="domain" description="M23ase beta-sheet core" evidence="3">
    <location>
        <begin position="384"/>
        <end position="477"/>
    </location>
</feature>
<evidence type="ECO:0000313" key="5">
    <source>
        <dbReference type="Proteomes" id="UP000254808"/>
    </source>
</evidence>
<dbReference type="Proteomes" id="UP000254808">
    <property type="component" value="Chromosome"/>
</dbReference>
<evidence type="ECO:0000259" key="3">
    <source>
        <dbReference type="Pfam" id="PF01551"/>
    </source>
</evidence>
<gene>
    <name evidence="4" type="ORF">CYPRO_3083</name>
</gene>
<keyword evidence="2" id="KW-0175">Coiled coil</keyword>
<dbReference type="CDD" id="cd12797">
    <property type="entry name" value="M23_peptidase"/>
    <property type="match status" value="1"/>
</dbReference>
<dbReference type="InterPro" id="IPR011055">
    <property type="entry name" value="Dup_hybrid_motif"/>
</dbReference>
<dbReference type="KEGG" id="cprv:CYPRO_3083"/>
<dbReference type="InterPro" id="IPR050570">
    <property type="entry name" value="Cell_wall_metabolism_enzyme"/>
</dbReference>
<feature type="coiled-coil region" evidence="2">
    <location>
        <begin position="203"/>
        <end position="321"/>
    </location>
</feature>
<dbReference type="Gene3D" id="2.70.70.10">
    <property type="entry name" value="Glucose Permease (Domain IIA)"/>
    <property type="match status" value="1"/>
</dbReference>
<dbReference type="EMBL" id="CP027806">
    <property type="protein sequence ID" value="AXJ02318.1"/>
    <property type="molecule type" value="Genomic_DNA"/>
</dbReference>
<keyword evidence="1" id="KW-0732">Signal</keyword>
<evidence type="ECO:0000256" key="2">
    <source>
        <dbReference type="SAM" id="Coils"/>
    </source>
</evidence>
<dbReference type="PANTHER" id="PTHR21666:SF289">
    <property type="entry name" value="L-ALA--D-GLU ENDOPEPTIDASE"/>
    <property type="match status" value="1"/>
</dbReference>
<dbReference type="GO" id="GO:0004222">
    <property type="term" value="F:metalloendopeptidase activity"/>
    <property type="evidence" value="ECO:0007669"/>
    <property type="project" value="TreeGrafter"/>
</dbReference>
<sequence>MYNSPDHITECGSPFGTASLPERSLEPHTGTFLFRSVWCRVMALVLTLGLSLWGPSAAAQDFDRLRADVRQQQTETRENIRFLQNQISRIEAQVTEAATEYEAVYRQFEELQRELNIRTAIVQGLREEQIQIEQEVELIDKATQEAEADLERLQTNFKRFMRQVYMQGQQQEIILLLTSGSLSQAQSRRYYLSRFAAYRESQAQQIRETKARLAQNRIEKEEALSRSEASLAEARIQQRQMENRRSEQQQIVNRLQDNRRALEQQLRQNLEEVEQLNQAFNALIAQEEQLRRDEEARIQQLEAERERRLAEAREIEDSREREREIARLSQPTRRAAGMMSPDELEIVSGTFQAARGQLPWPVREGVITRRFGNYIHPVYRTSTPNPGIHISTDPRSPVYAVHDGYVLEIMAIMGFDETVFVHHGTYVTAYANLSEISVSRNDRVGAGDIIGLSGDESSTNGSTLVFLIGQGNNFVDPQQWLSRNPQPIP</sequence>
<reference evidence="4 5" key="1">
    <citation type="submission" date="2018-03" db="EMBL/GenBank/DDBJ databases">
        <title>Phenotypic and genomic properties of Cyclonatronum proteinivorum gen. nov., sp. nov., a haloalkaliphilic bacteroidete from soda lakes possessing Na+-translocating rhodopsin.</title>
        <authorList>
            <person name="Toshchakov S.V."/>
            <person name="Korzhenkov A."/>
            <person name="Samarov N.I."/>
            <person name="Kublanov I.V."/>
            <person name="Muntyan M.S."/>
            <person name="Sorokin D.Y."/>
        </authorList>
    </citation>
    <scope>NUCLEOTIDE SEQUENCE [LARGE SCALE GENOMIC DNA]</scope>
    <source>
        <strain evidence="4 5">Omega</strain>
    </source>
</reference>
<dbReference type="AlphaFoldDB" id="A0A345UPB6"/>
<accession>A0A345UPB6</accession>
<dbReference type="SUPFAM" id="SSF51261">
    <property type="entry name" value="Duplicated hybrid motif"/>
    <property type="match status" value="1"/>
</dbReference>
<evidence type="ECO:0000313" key="4">
    <source>
        <dbReference type="EMBL" id="AXJ02318.1"/>
    </source>
</evidence>
<protein>
    <submittedName>
        <fullName evidence="4">Septal ring factor EnvC, activator of murein hydrolases AmiA and AmiB</fullName>
    </submittedName>
</protein>
<name>A0A345UPB6_9BACT</name>
<dbReference type="OrthoDB" id="9815884at2"/>
<organism evidence="4 5">
    <name type="scientific">Cyclonatronum proteinivorum</name>
    <dbReference type="NCBI Taxonomy" id="1457365"/>
    <lineage>
        <taxon>Bacteria</taxon>
        <taxon>Pseudomonadati</taxon>
        <taxon>Balneolota</taxon>
        <taxon>Balneolia</taxon>
        <taxon>Balneolales</taxon>
        <taxon>Cyclonatronaceae</taxon>
        <taxon>Cyclonatronum</taxon>
    </lineage>
</organism>
<feature type="coiled-coil region" evidence="2">
    <location>
        <begin position="66"/>
        <end position="163"/>
    </location>
</feature>
<keyword evidence="4" id="KW-0378">Hydrolase</keyword>
<keyword evidence="5" id="KW-1185">Reference proteome</keyword>
<evidence type="ECO:0000256" key="1">
    <source>
        <dbReference type="ARBA" id="ARBA00022729"/>
    </source>
</evidence>